<proteinExistence type="predicted"/>
<dbReference type="EMBL" id="JACXJA010000016">
    <property type="protein sequence ID" value="MBD2863039.1"/>
    <property type="molecule type" value="Genomic_DNA"/>
</dbReference>
<comment type="caution">
    <text evidence="3">The sequence shown here is derived from an EMBL/GenBank/DDBJ whole genome shotgun (WGS) entry which is preliminary data.</text>
</comment>
<dbReference type="InterPro" id="IPR036465">
    <property type="entry name" value="vWFA_dom_sf"/>
</dbReference>
<dbReference type="Gene3D" id="3.40.50.410">
    <property type="entry name" value="von Willebrand factor, type A domain"/>
    <property type="match status" value="1"/>
</dbReference>
<evidence type="ECO:0000256" key="1">
    <source>
        <dbReference type="SAM" id="Phobius"/>
    </source>
</evidence>
<evidence type="ECO:0000259" key="2">
    <source>
        <dbReference type="Pfam" id="PF01882"/>
    </source>
</evidence>
<keyword evidence="4" id="KW-1185">Reference proteome</keyword>
<organism evidence="3 4">
    <name type="scientific">Paenibacillus oceani</name>
    <dbReference type="NCBI Taxonomy" id="2772510"/>
    <lineage>
        <taxon>Bacteria</taxon>
        <taxon>Bacillati</taxon>
        <taxon>Bacillota</taxon>
        <taxon>Bacilli</taxon>
        <taxon>Bacillales</taxon>
        <taxon>Paenibacillaceae</taxon>
        <taxon>Paenibacillus</taxon>
    </lineage>
</organism>
<keyword evidence="1" id="KW-0812">Transmembrane</keyword>
<dbReference type="AlphaFoldDB" id="A0A927C7X2"/>
<name>A0A927C7X2_9BACL</name>
<sequence length="458" mass="51221">MTKPSGKRSRLFRSLVDRLIWQSVLPSRRAVAVLLAGAAVIPAGYVWSGGMLWFWLYNGLFAAVSVVDLATLPKRRKLSVRRVLPDRAEHKQPFDVRIDVSFSHAPQFPLTVEVADDLPLTFREHAPLKGRLEGEELQLSYTTEASERGDYPLRYIYVRYGGIIGLWYKQARVEAEQIVSVYPDLSNVRGVMASLQDSLVLDGRKLHRKTVSGMELHAIREYSPDDDPRTINWAATARAGRMMTTIRQPEKGKIVTLLIDCGRIMTVELDGRTVLDRSLEAALTLAAVALRQGDQVAALAFSGSLKAYVPPGGGMAHVQTILEALYNLKGDSAETNYARAFDHLLRVQRKRSLIVLFSDMENYLFEEELAPYLLKLRRIHPLVLLSLQDPLLAGWAGSEIRTVQQAYVSSTAQSFELKRRRFAARMAGIGVPVLDVAADRLALAAVNHYLELKSRESI</sequence>
<dbReference type="InterPro" id="IPR002881">
    <property type="entry name" value="DUF58"/>
</dbReference>
<keyword evidence="1" id="KW-0472">Membrane</keyword>
<dbReference type="Pfam" id="PF01882">
    <property type="entry name" value="DUF58"/>
    <property type="match status" value="1"/>
</dbReference>
<protein>
    <submittedName>
        <fullName evidence="3">DUF58 domain-containing protein</fullName>
    </submittedName>
</protein>
<reference evidence="3" key="1">
    <citation type="submission" date="2020-09" db="EMBL/GenBank/DDBJ databases">
        <title>A novel bacterium of genus Paenibacillus, isolated from South China Sea.</title>
        <authorList>
            <person name="Huang H."/>
            <person name="Mo K."/>
            <person name="Hu Y."/>
        </authorList>
    </citation>
    <scope>NUCLEOTIDE SEQUENCE</scope>
    <source>
        <strain evidence="3">IB182363</strain>
    </source>
</reference>
<gene>
    <name evidence="3" type="ORF">IDH45_13685</name>
</gene>
<dbReference type="PANTHER" id="PTHR33608:SF3">
    <property type="entry name" value="SLR2013 PROTEIN"/>
    <property type="match status" value="1"/>
</dbReference>
<dbReference type="Proteomes" id="UP000639396">
    <property type="component" value="Unassembled WGS sequence"/>
</dbReference>
<accession>A0A927C7X2</accession>
<keyword evidence="1" id="KW-1133">Transmembrane helix</keyword>
<evidence type="ECO:0000313" key="4">
    <source>
        <dbReference type="Proteomes" id="UP000639396"/>
    </source>
</evidence>
<feature type="domain" description="DUF58" evidence="2">
    <location>
        <begin position="219"/>
        <end position="363"/>
    </location>
</feature>
<dbReference type="RefSeq" id="WP_190928477.1">
    <property type="nucleotide sequence ID" value="NZ_JACXJA010000016.1"/>
</dbReference>
<evidence type="ECO:0000313" key="3">
    <source>
        <dbReference type="EMBL" id="MBD2863039.1"/>
    </source>
</evidence>
<feature type="transmembrane region" description="Helical" evidence="1">
    <location>
        <begin position="30"/>
        <end position="48"/>
    </location>
</feature>
<dbReference type="PANTHER" id="PTHR33608">
    <property type="entry name" value="BLL2464 PROTEIN"/>
    <property type="match status" value="1"/>
</dbReference>
<dbReference type="SUPFAM" id="SSF53300">
    <property type="entry name" value="vWA-like"/>
    <property type="match status" value="1"/>
</dbReference>